<dbReference type="KEGG" id="tfa:BW733_12960"/>
<keyword evidence="3" id="KW-1185">Reference proteome</keyword>
<feature type="transmembrane region" description="Helical" evidence="1">
    <location>
        <begin position="43"/>
        <end position="67"/>
    </location>
</feature>
<dbReference type="RefSeq" id="WP_077351034.1">
    <property type="nucleotide sequence ID" value="NZ_CP019607.1"/>
</dbReference>
<sequence>MAGLVVALVGMLAVGAGSFGALSALSGATLPGGSSDPLAVATVWIVVFWVGVAAVVVGFVVSIVAMVKRRGWRWGPAGTIVSAVGLAMVVAPMFLVVVAY</sequence>
<gene>
    <name evidence="2" type="ORF">BW733_12960</name>
</gene>
<keyword evidence="1" id="KW-1133">Transmembrane helix</keyword>
<name>A0A1Q2D012_9ACTN</name>
<keyword evidence="1" id="KW-0472">Membrane</keyword>
<feature type="transmembrane region" description="Helical" evidence="1">
    <location>
        <begin position="79"/>
        <end position="99"/>
    </location>
</feature>
<reference evidence="2 3" key="1">
    <citation type="journal article" date="2008" name="Int. J. Syst. Evol. Microbiol.">
        <title>Tessaracoccus flavescens sp. nov., isolated from marine sediment.</title>
        <authorList>
            <person name="Lee D.W."/>
            <person name="Lee S.D."/>
        </authorList>
    </citation>
    <scope>NUCLEOTIDE SEQUENCE [LARGE SCALE GENOMIC DNA]</scope>
    <source>
        <strain evidence="2 3">SST-39T</strain>
    </source>
</reference>
<dbReference type="Proteomes" id="UP000188235">
    <property type="component" value="Chromosome"/>
</dbReference>
<evidence type="ECO:0000313" key="2">
    <source>
        <dbReference type="EMBL" id="AQP51591.1"/>
    </source>
</evidence>
<evidence type="ECO:0000313" key="3">
    <source>
        <dbReference type="Proteomes" id="UP000188235"/>
    </source>
</evidence>
<accession>A0A1Q2D012</accession>
<protein>
    <submittedName>
        <fullName evidence="2">Uncharacterized protein</fullName>
    </submittedName>
</protein>
<organism evidence="2 3">
    <name type="scientific">Tessaracoccus flavescens</name>
    <dbReference type="NCBI Taxonomy" id="399497"/>
    <lineage>
        <taxon>Bacteria</taxon>
        <taxon>Bacillati</taxon>
        <taxon>Actinomycetota</taxon>
        <taxon>Actinomycetes</taxon>
        <taxon>Propionibacteriales</taxon>
        <taxon>Propionibacteriaceae</taxon>
        <taxon>Tessaracoccus</taxon>
    </lineage>
</organism>
<dbReference type="STRING" id="399497.BW733_12960"/>
<dbReference type="EMBL" id="CP019607">
    <property type="protein sequence ID" value="AQP51591.1"/>
    <property type="molecule type" value="Genomic_DNA"/>
</dbReference>
<dbReference type="AlphaFoldDB" id="A0A1Q2D012"/>
<keyword evidence="1" id="KW-0812">Transmembrane</keyword>
<evidence type="ECO:0000256" key="1">
    <source>
        <dbReference type="SAM" id="Phobius"/>
    </source>
</evidence>
<proteinExistence type="predicted"/>